<dbReference type="AlphaFoldDB" id="A0A7R8ARA2"/>
<dbReference type="PROSITE" id="PS00463">
    <property type="entry name" value="ZN2_CY6_FUNGAL_1"/>
    <property type="match status" value="1"/>
</dbReference>
<dbReference type="CDD" id="cd00067">
    <property type="entry name" value="GAL4"/>
    <property type="match status" value="1"/>
</dbReference>
<dbReference type="InterPro" id="IPR036864">
    <property type="entry name" value="Zn2-C6_fun-type_DNA-bd_sf"/>
</dbReference>
<keyword evidence="2" id="KW-0479">Metal-binding</keyword>
<sequence length="572" mass="64004">MKKISCKRCRFRKLRCSRTEPCQSCSSANQPCEYRDSDCKTRPVSTEYTASLESRVAWLESFILSLADASPEDRESRLKSFRATARPHNEANQLATLLPLKYCQGSLQPGPGGSLIYHGPTSIHRTWSTQPTAGLSLNIPPDSAQHPISISLSASLLATSYESITEIAGFNLEDEDEAITNGLLLFFQWQYSHFMFIYREAFLRDHFSDRQNCKYWSPGLLLSMCALGLQMSSDTRERDLGDKFYTAAESVCILSGLTQPSIITVQTILCLAFYALGQGDLSKSWGLSGIAFRMAQDLGFQKDPADWILQDFSIATNEDIEIRRRIYWGCYNSDKLISLILGRPVQLPWHDASVAQTDVLPDFPQMHAWLPAGFSNDASASGKSSSLILCFREQIRLSRSIERLLSGLAFLRAAPDEVAWEGCVGDMTVELYKWQDSLPLAARWNKWEPCSAVLLPSVAVLHLLFYSTLIALNFDQAEADPSTKPQESSRDICVASAEAITCLVRKYRQQHGLRFAPIILIYSISQAARTLRSFGAYQDETAYLYSVLEECSSTWELAGEALGYIHQGQNVV</sequence>
<protein>
    <recommendedName>
        <fullName evidence="8">Zn(2)-C6 fungal-type domain-containing protein</fullName>
    </recommendedName>
</protein>
<reference evidence="9" key="1">
    <citation type="submission" date="2021-01" db="EMBL/GenBank/DDBJ databases">
        <authorList>
            <consortium name="Aspergillus puulaauensis MK2 genome sequencing consortium"/>
            <person name="Kazuki M."/>
            <person name="Futagami T."/>
        </authorList>
    </citation>
    <scope>NUCLEOTIDE SEQUENCE</scope>
    <source>
        <strain evidence="9">MK2</strain>
    </source>
</reference>
<evidence type="ECO:0000313" key="10">
    <source>
        <dbReference type="Proteomes" id="UP000654913"/>
    </source>
</evidence>
<evidence type="ECO:0000259" key="8">
    <source>
        <dbReference type="PROSITE" id="PS50048"/>
    </source>
</evidence>
<dbReference type="Pfam" id="PF00172">
    <property type="entry name" value="Zn_clus"/>
    <property type="match status" value="1"/>
</dbReference>
<accession>A0A7R8ARA2</accession>
<dbReference type="InterPro" id="IPR007219">
    <property type="entry name" value="XnlR_reg_dom"/>
</dbReference>
<dbReference type="GO" id="GO:0008270">
    <property type="term" value="F:zinc ion binding"/>
    <property type="evidence" value="ECO:0007669"/>
    <property type="project" value="InterPro"/>
</dbReference>
<evidence type="ECO:0000256" key="4">
    <source>
        <dbReference type="ARBA" id="ARBA00023015"/>
    </source>
</evidence>
<keyword evidence="6" id="KW-0804">Transcription</keyword>
<evidence type="ECO:0000256" key="5">
    <source>
        <dbReference type="ARBA" id="ARBA00023125"/>
    </source>
</evidence>
<dbReference type="SUPFAM" id="SSF57701">
    <property type="entry name" value="Zn2/Cys6 DNA-binding domain"/>
    <property type="match status" value="1"/>
</dbReference>
<evidence type="ECO:0000256" key="6">
    <source>
        <dbReference type="ARBA" id="ARBA00023163"/>
    </source>
</evidence>
<evidence type="ECO:0000256" key="7">
    <source>
        <dbReference type="ARBA" id="ARBA00023242"/>
    </source>
</evidence>
<dbReference type="Gene3D" id="4.10.240.10">
    <property type="entry name" value="Zn(2)-C6 fungal-type DNA-binding domain"/>
    <property type="match status" value="1"/>
</dbReference>
<dbReference type="InterPro" id="IPR051615">
    <property type="entry name" value="Transcr_Regulatory_Elem"/>
</dbReference>
<dbReference type="GeneID" id="64978253"/>
<dbReference type="KEGG" id="apuu:APUU_61304S"/>
<dbReference type="PANTHER" id="PTHR31313:SF81">
    <property type="entry name" value="TY1 ENHANCER ACTIVATOR"/>
    <property type="match status" value="1"/>
</dbReference>
<keyword evidence="3" id="KW-0862">Zinc</keyword>
<dbReference type="PANTHER" id="PTHR31313">
    <property type="entry name" value="TY1 ENHANCER ACTIVATOR"/>
    <property type="match status" value="1"/>
</dbReference>
<dbReference type="GO" id="GO:0006351">
    <property type="term" value="P:DNA-templated transcription"/>
    <property type="evidence" value="ECO:0007669"/>
    <property type="project" value="InterPro"/>
</dbReference>
<comment type="subcellular location">
    <subcellularLocation>
        <location evidence="1">Nucleus</location>
    </subcellularLocation>
</comment>
<keyword evidence="10" id="KW-1185">Reference proteome</keyword>
<evidence type="ECO:0000256" key="3">
    <source>
        <dbReference type="ARBA" id="ARBA00022833"/>
    </source>
</evidence>
<dbReference type="RefSeq" id="XP_041560442.1">
    <property type="nucleotide sequence ID" value="XM_041694631.1"/>
</dbReference>
<dbReference type="SMART" id="SM00906">
    <property type="entry name" value="Fungal_trans"/>
    <property type="match status" value="1"/>
</dbReference>
<gene>
    <name evidence="9" type="ORF">APUU_61304S</name>
</gene>
<dbReference type="GO" id="GO:0003677">
    <property type="term" value="F:DNA binding"/>
    <property type="evidence" value="ECO:0007669"/>
    <property type="project" value="UniProtKB-KW"/>
</dbReference>
<dbReference type="GO" id="GO:0000981">
    <property type="term" value="F:DNA-binding transcription factor activity, RNA polymerase II-specific"/>
    <property type="evidence" value="ECO:0007669"/>
    <property type="project" value="InterPro"/>
</dbReference>
<proteinExistence type="predicted"/>
<evidence type="ECO:0000313" key="9">
    <source>
        <dbReference type="EMBL" id="BCS28256.1"/>
    </source>
</evidence>
<reference evidence="9" key="2">
    <citation type="submission" date="2021-02" db="EMBL/GenBank/DDBJ databases">
        <title>Aspergillus puulaauensis MK2 genome sequence.</title>
        <authorList>
            <person name="Futagami T."/>
            <person name="Mori K."/>
            <person name="Kadooka C."/>
            <person name="Tanaka T."/>
        </authorList>
    </citation>
    <scope>NUCLEOTIDE SEQUENCE</scope>
    <source>
        <strain evidence="9">MK2</strain>
    </source>
</reference>
<organism evidence="9 10">
    <name type="scientific">Aspergillus puulaauensis</name>
    <dbReference type="NCBI Taxonomy" id="1220207"/>
    <lineage>
        <taxon>Eukaryota</taxon>
        <taxon>Fungi</taxon>
        <taxon>Dikarya</taxon>
        <taxon>Ascomycota</taxon>
        <taxon>Pezizomycotina</taxon>
        <taxon>Eurotiomycetes</taxon>
        <taxon>Eurotiomycetidae</taxon>
        <taxon>Eurotiales</taxon>
        <taxon>Aspergillaceae</taxon>
        <taxon>Aspergillus</taxon>
    </lineage>
</organism>
<evidence type="ECO:0000256" key="1">
    <source>
        <dbReference type="ARBA" id="ARBA00004123"/>
    </source>
</evidence>
<dbReference type="EMBL" id="AP024448">
    <property type="protein sequence ID" value="BCS28256.1"/>
    <property type="molecule type" value="Genomic_DNA"/>
</dbReference>
<keyword evidence="4" id="KW-0805">Transcription regulation</keyword>
<name>A0A7R8ARA2_9EURO</name>
<evidence type="ECO:0000256" key="2">
    <source>
        <dbReference type="ARBA" id="ARBA00022723"/>
    </source>
</evidence>
<dbReference type="Pfam" id="PF04082">
    <property type="entry name" value="Fungal_trans"/>
    <property type="match status" value="1"/>
</dbReference>
<dbReference type="PROSITE" id="PS50048">
    <property type="entry name" value="ZN2_CY6_FUNGAL_2"/>
    <property type="match status" value="1"/>
</dbReference>
<dbReference type="InterPro" id="IPR001138">
    <property type="entry name" value="Zn2Cys6_DnaBD"/>
</dbReference>
<keyword evidence="5" id="KW-0238">DNA-binding</keyword>
<keyword evidence="7" id="KW-0539">Nucleus</keyword>
<dbReference type="CDD" id="cd12148">
    <property type="entry name" value="fungal_TF_MHR"/>
    <property type="match status" value="1"/>
</dbReference>
<dbReference type="GO" id="GO:0005634">
    <property type="term" value="C:nucleus"/>
    <property type="evidence" value="ECO:0007669"/>
    <property type="project" value="UniProtKB-SubCell"/>
</dbReference>
<dbReference type="Proteomes" id="UP000654913">
    <property type="component" value="Chromosome 6"/>
</dbReference>
<feature type="domain" description="Zn(2)-C6 fungal-type" evidence="8">
    <location>
        <begin position="5"/>
        <end position="34"/>
    </location>
</feature>
<dbReference type="OrthoDB" id="2154091at2759"/>